<feature type="signal peptide" evidence="4">
    <location>
        <begin position="1"/>
        <end position="16"/>
    </location>
</feature>
<sequence>MQWFALPLLFVSGSLAQLTGWGDCPTVTSMTDFVPASYMGLWYESYRTVAIFEAGAVCVTATYTLNDNGTVTVENSAKSVLLGSSSITGLATIVGDSDNGILSVKFSSLPFVASYQVLDTDYTNWASVFSCTKFGLFNLQFYWVLTRAQSPLTSILDEAFAVYTTNGLKTKYLAQTNQTGC</sequence>
<evidence type="ECO:0000256" key="2">
    <source>
        <dbReference type="ARBA" id="ARBA00019890"/>
    </source>
</evidence>
<dbReference type="GO" id="GO:0006629">
    <property type="term" value="P:lipid metabolic process"/>
    <property type="evidence" value="ECO:0007669"/>
    <property type="project" value="TreeGrafter"/>
</dbReference>
<dbReference type="PRINTS" id="PR01219">
    <property type="entry name" value="APOLIPOPROTD"/>
</dbReference>
<evidence type="ECO:0000256" key="4">
    <source>
        <dbReference type="PIRNR" id="PIRNR036893"/>
    </source>
</evidence>
<dbReference type="InterPro" id="IPR002969">
    <property type="entry name" value="ApolipopD"/>
</dbReference>
<gene>
    <name evidence="7" type="primary">LOC107227340</name>
</gene>
<evidence type="ECO:0000259" key="5">
    <source>
        <dbReference type="Pfam" id="PF08212"/>
    </source>
</evidence>
<keyword evidence="4" id="KW-0732">Signal</keyword>
<dbReference type="GeneID" id="107227340"/>
<reference evidence="7" key="1">
    <citation type="submission" date="2025-08" db="UniProtKB">
        <authorList>
            <consortium name="RefSeq"/>
        </authorList>
    </citation>
    <scope>IDENTIFICATION</scope>
    <source>
        <tissue evidence="7">Thorax and Abdomen</tissue>
    </source>
</reference>
<dbReference type="GO" id="GO:0042246">
    <property type="term" value="P:tissue regeneration"/>
    <property type="evidence" value="ECO:0007669"/>
    <property type="project" value="InterPro"/>
</dbReference>
<dbReference type="GO" id="GO:0006869">
    <property type="term" value="P:lipid transport"/>
    <property type="evidence" value="ECO:0007669"/>
    <property type="project" value="InterPro"/>
</dbReference>
<dbReference type="PIRSF" id="PIRSF036893">
    <property type="entry name" value="Lipocalin_ApoD"/>
    <property type="match status" value="1"/>
</dbReference>
<dbReference type="InterPro" id="IPR012674">
    <property type="entry name" value="Calycin"/>
</dbReference>
<evidence type="ECO:0000256" key="1">
    <source>
        <dbReference type="ARBA" id="ARBA00006889"/>
    </source>
</evidence>
<protein>
    <recommendedName>
        <fullName evidence="2">Apolipoprotein D</fullName>
    </recommendedName>
</protein>
<dbReference type="Gene3D" id="2.40.128.20">
    <property type="match status" value="1"/>
</dbReference>
<dbReference type="InterPro" id="IPR022271">
    <property type="entry name" value="Lipocalin_ApoD"/>
</dbReference>
<dbReference type="InterPro" id="IPR000566">
    <property type="entry name" value="Lipocln_cytosolic_FA-bd_dom"/>
</dbReference>
<comment type="similarity">
    <text evidence="1 4">Belongs to the calycin superfamily. Lipocalin family.</text>
</comment>
<proteinExistence type="inferred from homology"/>
<keyword evidence="6" id="KW-1185">Reference proteome</keyword>
<dbReference type="OrthoDB" id="565904at2759"/>
<dbReference type="InParanoid" id="A0A6J0C997"/>
<dbReference type="SUPFAM" id="SSF50814">
    <property type="entry name" value="Lipocalins"/>
    <property type="match status" value="1"/>
</dbReference>
<organism evidence="7">
    <name type="scientific">Neodiprion lecontei</name>
    <name type="common">Redheaded pine sawfly</name>
    <dbReference type="NCBI Taxonomy" id="441921"/>
    <lineage>
        <taxon>Eukaryota</taxon>
        <taxon>Metazoa</taxon>
        <taxon>Ecdysozoa</taxon>
        <taxon>Arthropoda</taxon>
        <taxon>Hexapoda</taxon>
        <taxon>Insecta</taxon>
        <taxon>Pterygota</taxon>
        <taxon>Neoptera</taxon>
        <taxon>Endopterygota</taxon>
        <taxon>Hymenoptera</taxon>
        <taxon>Tenthredinoidea</taxon>
        <taxon>Diprionidae</taxon>
        <taxon>Diprioninae</taxon>
        <taxon>Neodiprion</taxon>
    </lineage>
</organism>
<keyword evidence="3" id="KW-0873">Pyrrolidone carboxylic acid</keyword>
<dbReference type="GO" id="GO:0000302">
    <property type="term" value="P:response to reactive oxygen species"/>
    <property type="evidence" value="ECO:0007669"/>
    <property type="project" value="TreeGrafter"/>
</dbReference>
<dbReference type="PANTHER" id="PTHR10612">
    <property type="entry name" value="APOLIPOPROTEIN D"/>
    <property type="match status" value="1"/>
</dbReference>
<feature type="chain" id="PRO_5045015858" description="Apolipoprotein D" evidence="4">
    <location>
        <begin position="17"/>
        <end position="181"/>
    </location>
</feature>
<dbReference type="FunCoup" id="A0A6J0C997">
    <property type="interactions" value="42"/>
</dbReference>
<dbReference type="RefSeq" id="XP_015523941.2">
    <property type="nucleotide sequence ID" value="XM_015668455.2"/>
</dbReference>
<accession>A0A6J0C997</accession>
<feature type="domain" description="Lipocalin/cytosolic fatty-acid binding" evidence="5">
    <location>
        <begin position="37"/>
        <end position="150"/>
    </location>
</feature>
<dbReference type="GO" id="GO:0005737">
    <property type="term" value="C:cytoplasm"/>
    <property type="evidence" value="ECO:0007669"/>
    <property type="project" value="TreeGrafter"/>
</dbReference>
<evidence type="ECO:0000256" key="3">
    <source>
        <dbReference type="ARBA" id="ARBA00023283"/>
    </source>
</evidence>
<evidence type="ECO:0000313" key="6">
    <source>
        <dbReference type="Proteomes" id="UP000829291"/>
    </source>
</evidence>
<dbReference type="AlphaFoldDB" id="A0A6J0C997"/>
<dbReference type="KEGG" id="nlo:107227340"/>
<name>A0A6J0C997_NEOLC</name>
<dbReference type="GO" id="GO:0008289">
    <property type="term" value="F:lipid binding"/>
    <property type="evidence" value="ECO:0007669"/>
    <property type="project" value="InterPro"/>
</dbReference>
<dbReference type="Pfam" id="PF08212">
    <property type="entry name" value="Lipocalin_2"/>
    <property type="match status" value="1"/>
</dbReference>
<dbReference type="GO" id="GO:0007420">
    <property type="term" value="P:brain development"/>
    <property type="evidence" value="ECO:0007669"/>
    <property type="project" value="InterPro"/>
</dbReference>
<dbReference type="Proteomes" id="UP000829291">
    <property type="component" value="Chromosome 4"/>
</dbReference>
<dbReference type="PANTHER" id="PTHR10612:SF34">
    <property type="entry name" value="APOLIPOPROTEIN D"/>
    <property type="match status" value="1"/>
</dbReference>
<evidence type="ECO:0000313" key="7">
    <source>
        <dbReference type="RefSeq" id="XP_015523941.2"/>
    </source>
</evidence>